<evidence type="ECO:0000313" key="4">
    <source>
        <dbReference type="Proteomes" id="UP000198642"/>
    </source>
</evidence>
<comment type="similarity">
    <text evidence="1">Belongs to the ETF alpha-subunit/FixB family.</text>
</comment>
<keyword evidence="4" id="KW-1185">Reference proteome</keyword>
<dbReference type="GO" id="GO:0009055">
    <property type="term" value="F:electron transfer activity"/>
    <property type="evidence" value="ECO:0007669"/>
    <property type="project" value="InterPro"/>
</dbReference>
<organism evidence="3 4">
    <name type="scientific">Lentibacillus halodurans</name>
    <dbReference type="NCBI Taxonomy" id="237679"/>
    <lineage>
        <taxon>Bacteria</taxon>
        <taxon>Bacillati</taxon>
        <taxon>Bacillota</taxon>
        <taxon>Bacilli</taxon>
        <taxon>Bacillales</taxon>
        <taxon>Bacillaceae</taxon>
        <taxon>Lentibacillus</taxon>
    </lineage>
</organism>
<dbReference type="InterPro" id="IPR014730">
    <property type="entry name" value="ETF_a/b_N"/>
</dbReference>
<dbReference type="CDD" id="cd01715">
    <property type="entry name" value="ETF_alpha"/>
    <property type="match status" value="1"/>
</dbReference>
<proteinExistence type="inferred from homology"/>
<evidence type="ECO:0000256" key="1">
    <source>
        <dbReference type="ARBA" id="ARBA00005817"/>
    </source>
</evidence>
<evidence type="ECO:0000313" key="3">
    <source>
        <dbReference type="EMBL" id="SFB22497.1"/>
    </source>
</evidence>
<gene>
    <name evidence="3" type="ORF">SAMN04488072_11091</name>
</gene>
<dbReference type="EMBL" id="FOJW01000010">
    <property type="protein sequence ID" value="SFB22497.1"/>
    <property type="molecule type" value="Genomic_DNA"/>
</dbReference>
<dbReference type="PANTHER" id="PTHR43153">
    <property type="entry name" value="ELECTRON TRANSFER FLAVOPROTEIN ALPHA"/>
    <property type="match status" value="1"/>
</dbReference>
<dbReference type="AlphaFoldDB" id="A0A1I0ZAV1"/>
<dbReference type="GO" id="GO:0033539">
    <property type="term" value="P:fatty acid beta-oxidation using acyl-CoA dehydrogenase"/>
    <property type="evidence" value="ECO:0007669"/>
    <property type="project" value="TreeGrafter"/>
</dbReference>
<evidence type="ECO:0000259" key="2">
    <source>
        <dbReference type="SMART" id="SM00893"/>
    </source>
</evidence>
<name>A0A1I0ZAV1_9BACI</name>
<dbReference type="InterPro" id="IPR014729">
    <property type="entry name" value="Rossmann-like_a/b/a_fold"/>
</dbReference>
<accession>A0A1I0ZAV1</accession>
<dbReference type="InterPro" id="IPR001308">
    <property type="entry name" value="ETF_a/FixB"/>
</dbReference>
<feature type="domain" description="Electron transfer flavoprotein alpha/beta-subunit N-terminal" evidence="2">
    <location>
        <begin position="4"/>
        <end position="176"/>
    </location>
</feature>
<protein>
    <submittedName>
        <fullName evidence="3">Electron transfer flavoprotein domain-containing protein</fullName>
    </submittedName>
</protein>
<sequence>MSKLLVFAESREGTLRNVSFEAVAAAKKIDADAEVVVGVIFGAGNFKEQGDEIIRYGADRAITVQHENLENYTSEAYGQAAMADIQEESPDGIVMGHTSIGKDLTPKLAPKLDSGLISDAADINYDGDNVTFIRPIYSGKAFEKKVITEGLTFVTIRPNNIKPLDRDESRSGEVAA</sequence>
<dbReference type="SUPFAM" id="SSF52402">
    <property type="entry name" value="Adenine nucleotide alpha hydrolases-like"/>
    <property type="match status" value="1"/>
</dbReference>
<dbReference type="Gene3D" id="3.40.50.620">
    <property type="entry name" value="HUPs"/>
    <property type="match status" value="1"/>
</dbReference>
<dbReference type="Proteomes" id="UP000198642">
    <property type="component" value="Unassembled WGS sequence"/>
</dbReference>
<dbReference type="STRING" id="237679.SAMN04488072_11091"/>
<dbReference type="Pfam" id="PF01012">
    <property type="entry name" value="ETF"/>
    <property type="match status" value="1"/>
</dbReference>
<dbReference type="GO" id="GO:0050660">
    <property type="term" value="F:flavin adenine dinucleotide binding"/>
    <property type="evidence" value="ECO:0007669"/>
    <property type="project" value="InterPro"/>
</dbReference>
<dbReference type="InterPro" id="IPR033947">
    <property type="entry name" value="ETF_alpha_N"/>
</dbReference>
<dbReference type="PANTHER" id="PTHR43153:SF1">
    <property type="entry name" value="ELECTRON TRANSFER FLAVOPROTEIN SUBUNIT ALPHA, MITOCHONDRIAL"/>
    <property type="match status" value="1"/>
</dbReference>
<dbReference type="SMART" id="SM00893">
    <property type="entry name" value="ETF"/>
    <property type="match status" value="1"/>
</dbReference>
<reference evidence="3 4" key="1">
    <citation type="submission" date="2016-10" db="EMBL/GenBank/DDBJ databases">
        <authorList>
            <person name="de Groot N.N."/>
        </authorList>
    </citation>
    <scope>NUCLEOTIDE SEQUENCE [LARGE SCALE GENOMIC DNA]</scope>
    <source>
        <strain evidence="3 4">CGMCC 1.3702</strain>
    </source>
</reference>